<dbReference type="Gene3D" id="2.40.10.480">
    <property type="match status" value="1"/>
</dbReference>
<comment type="similarity">
    <text evidence="1 5">Belongs to the DTD family.</text>
</comment>
<dbReference type="InterPro" id="IPR023509">
    <property type="entry name" value="DTD-like_sf"/>
</dbReference>
<dbReference type="AlphaFoldDB" id="A0A8S1JHX4"/>
<dbReference type="HAMAP" id="MF_00518">
    <property type="entry name" value="Deacylase_Dtd"/>
    <property type="match status" value="1"/>
</dbReference>
<dbReference type="PANTHER" id="PTHR10472:SF5">
    <property type="entry name" value="D-AMINOACYL-TRNA DEACYLASE 1"/>
    <property type="match status" value="1"/>
</dbReference>
<dbReference type="Gene3D" id="2.130.10.10">
    <property type="entry name" value="YVTN repeat-like/Quinoprotein amine dehydrogenase"/>
    <property type="match status" value="1"/>
</dbReference>
<dbReference type="Gene3D" id="3.50.80.10">
    <property type="entry name" value="D-tyrosyl-tRNA(Tyr) deacylase"/>
    <property type="match status" value="1"/>
</dbReference>
<evidence type="ECO:0000313" key="7">
    <source>
        <dbReference type="EMBL" id="CAD7704365.1"/>
    </source>
</evidence>
<name>A0A8S1JHX4_9CHLO</name>
<keyword evidence="5" id="KW-0820">tRNA-binding</keyword>
<evidence type="ECO:0000256" key="5">
    <source>
        <dbReference type="RuleBase" id="RU003470"/>
    </source>
</evidence>
<dbReference type="InterPro" id="IPR003732">
    <property type="entry name" value="Daa-tRNA_deacyls_DTD"/>
</dbReference>
<dbReference type="PANTHER" id="PTHR10472">
    <property type="entry name" value="D-TYROSYL-TRNA TYR DEACYLASE"/>
    <property type="match status" value="1"/>
</dbReference>
<dbReference type="CDD" id="cd00563">
    <property type="entry name" value="Dtyr_deacylase"/>
    <property type="match status" value="1"/>
</dbReference>
<evidence type="ECO:0000256" key="3">
    <source>
        <dbReference type="ARBA" id="ARBA00047676"/>
    </source>
</evidence>
<dbReference type="GO" id="GO:0051500">
    <property type="term" value="F:D-tyrosyl-tRNA(Tyr) deacylase activity"/>
    <property type="evidence" value="ECO:0007669"/>
    <property type="project" value="TreeGrafter"/>
</dbReference>
<evidence type="ECO:0000256" key="4">
    <source>
        <dbReference type="ARBA" id="ARBA00048018"/>
    </source>
</evidence>
<dbReference type="GO" id="GO:0005737">
    <property type="term" value="C:cytoplasm"/>
    <property type="evidence" value="ECO:0007669"/>
    <property type="project" value="UniProtKB-SubCell"/>
</dbReference>
<dbReference type="EMBL" id="CAJHUC010002785">
    <property type="protein sequence ID" value="CAD7704365.1"/>
    <property type="molecule type" value="Genomic_DNA"/>
</dbReference>
<accession>A0A8S1JHX4</accession>
<comment type="catalytic activity">
    <reaction evidence="3">
        <text>glycyl-tRNA(Ala) + H2O = tRNA(Ala) + glycine + H(+)</text>
        <dbReference type="Rhea" id="RHEA:53744"/>
        <dbReference type="Rhea" id="RHEA-COMP:9657"/>
        <dbReference type="Rhea" id="RHEA-COMP:13640"/>
        <dbReference type="ChEBI" id="CHEBI:15377"/>
        <dbReference type="ChEBI" id="CHEBI:15378"/>
        <dbReference type="ChEBI" id="CHEBI:57305"/>
        <dbReference type="ChEBI" id="CHEBI:78442"/>
        <dbReference type="ChEBI" id="CHEBI:78522"/>
        <dbReference type="EC" id="3.1.1.96"/>
    </reaction>
</comment>
<reference evidence="7" key="1">
    <citation type="submission" date="2020-12" db="EMBL/GenBank/DDBJ databases">
        <authorList>
            <person name="Iha C."/>
        </authorList>
    </citation>
    <scope>NUCLEOTIDE SEQUENCE</scope>
</reference>
<dbReference type="EC" id="3.1.1.96" evidence="2 5"/>
<keyword evidence="5" id="KW-0694">RNA-binding</keyword>
<comment type="subcellular location">
    <subcellularLocation>
        <location evidence="5">Cytoplasm</location>
    </subcellularLocation>
</comment>
<protein>
    <recommendedName>
        <fullName evidence="2 5">D-aminoacyl-tRNA deacylase</fullName>
        <ecNumber evidence="2 5">3.1.1.96</ecNumber>
    </recommendedName>
</protein>
<dbReference type="InterPro" id="IPR015943">
    <property type="entry name" value="WD40/YVTN_repeat-like_dom_sf"/>
</dbReference>
<dbReference type="InterPro" id="IPR018391">
    <property type="entry name" value="PQQ_b-propeller_rpt"/>
</dbReference>
<evidence type="ECO:0000313" key="8">
    <source>
        <dbReference type="Proteomes" id="UP000708148"/>
    </source>
</evidence>
<dbReference type="NCBIfam" id="TIGR00256">
    <property type="entry name" value="D-aminoacyl-tRNA deacylase"/>
    <property type="match status" value="1"/>
</dbReference>
<feature type="domain" description="Pyrrolo-quinoline quinone repeat" evidence="6">
    <location>
        <begin position="336"/>
        <end position="454"/>
    </location>
</feature>
<comment type="caution">
    <text evidence="7">The sequence shown here is derived from an EMBL/GenBank/DDBJ whole genome shotgun (WGS) entry which is preliminary data.</text>
</comment>
<dbReference type="SUPFAM" id="SSF69500">
    <property type="entry name" value="DTD-like"/>
    <property type="match status" value="1"/>
</dbReference>
<evidence type="ECO:0000256" key="1">
    <source>
        <dbReference type="ARBA" id="ARBA00009673"/>
    </source>
</evidence>
<dbReference type="FunFam" id="3.50.80.10:FF:000001">
    <property type="entry name" value="D-aminoacyl-tRNA deacylase"/>
    <property type="match status" value="1"/>
</dbReference>
<keyword evidence="5" id="KW-0963">Cytoplasm</keyword>
<dbReference type="Proteomes" id="UP000708148">
    <property type="component" value="Unassembled WGS sequence"/>
</dbReference>
<dbReference type="OrthoDB" id="275783at2759"/>
<dbReference type="Pfam" id="PF13360">
    <property type="entry name" value="PQQ_2"/>
    <property type="match status" value="2"/>
</dbReference>
<dbReference type="Pfam" id="PF02580">
    <property type="entry name" value="Tyr_Deacylase"/>
    <property type="match status" value="1"/>
</dbReference>
<evidence type="ECO:0000256" key="2">
    <source>
        <dbReference type="ARBA" id="ARBA00013056"/>
    </source>
</evidence>
<gene>
    <name evidence="7" type="ORF">OSTQU699_LOCUS9720</name>
</gene>
<sequence length="598" mass="64451">MRAVIQRVSSASVTVDDEITGEIDRGLLILLGAGEGDEESDLDYILEKTINLRIFPDDDGKMNLSLLDVGGELLVVSQFTLYGDARKGRRPSFVKAMKPDVAEQMYEQFIERARQRGVSKVATGRFGAMMDVRLLNDGPITILLDSTKSNRSAKKDASPTQTEAAFWPMKQNDIMRTGFALAPNLIERPEIAWSAEVGVQTRHNSPVVTDSMVFVGSAGDTEGAPDSKDGVYALDLTTGKQAWFSPTPKGDVHGTSWLNGRLVVTGGAQGIWALDARNGQPAWRLDVADTGAAIASPLVLGEQNLAIVGTLSGELLFIDGASGEIRARASLPGEIRAGATSDGTRVFVATTDGVVVAFSLAGEELWRTRHEHRVPGDELEEITTRPSVIVSEPTVADDLLVLAYDREETMDTPPWFALDRKSGALVWEPDALPNFKAWTGLTTSPSFASDLLVFDLPASNTSIGFQTKERRAEFISLTPVCVQQAGPSTLRLPDAIYQVRMDGVFYAKTDIYASVIWYAYLGELSRYPDHPKENKTAPGECHETLPTGRGIASTPAVARDGSVLVGTLEGYLIKLAGPAPEVEEGASEVNTNAAPAPE</sequence>
<dbReference type="GO" id="GO:0000049">
    <property type="term" value="F:tRNA binding"/>
    <property type="evidence" value="ECO:0007669"/>
    <property type="project" value="UniProtKB-KW"/>
</dbReference>
<comment type="catalytic activity">
    <reaction evidence="4">
        <text>a D-aminoacyl-tRNA + H2O = a tRNA + a D-alpha-amino acid + H(+)</text>
        <dbReference type="Rhea" id="RHEA:13953"/>
        <dbReference type="Rhea" id="RHEA-COMP:10123"/>
        <dbReference type="Rhea" id="RHEA-COMP:10124"/>
        <dbReference type="ChEBI" id="CHEBI:15377"/>
        <dbReference type="ChEBI" id="CHEBI:15378"/>
        <dbReference type="ChEBI" id="CHEBI:59871"/>
        <dbReference type="ChEBI" id="CHEBI:78442"/>
        <dbReference type="ChEBI" id="CHEBI:79333"/>
        <dbReference type="EC" id="3.1.1.96"/>
    </reaction>
</comment>
<dbReference type="SMART" id="SM00564">
    <property type="entry name" value="PQQ"/>
    <property type="match status" value="6"/>
</dbReference>
<evidence type="ECO:0000259" key="6">
    <source>
        <dbReference type="Pfam" id="PF13360"/>
    </source>
</evidence>
<keyword evidence="5" id="KW-0378">Hydrolase</keyword>
<dbReference type="SUPFAM" id="SSF50998">
    <property type="entry name" value="Quinoprotein alcohol dehydrogenase-like"/>
    <property type="match status" value="1"/>
</dbReference>
<proteinExistence type="inferred from homology"/>
<organism evidence="7 8">
    <name type="scientific">Ostreobium quekettii</name>
    <dbReference type="NCBI Taxonomy" id="121088"/>
    <lineage>
        <taxon>Eukaryota</taxon>
        <taxon>Viridiplantae</taxon>
        <taxon>Chlorophyta</taxon>
        <taxon>core chlorophytes</taxon>
        <taxon>Ulvophyceae</taxon>
        <taxon>TCBD clade</taxon>
        <taxon>Bryopsidales</taxon>
        <taxon>Ostreobineae</taxon>
        <taxon>Ostreobiaceae</taxon>
        <taxon>Ostreobium</taxon>
    </lineage>
</organism>
<keyword evidence="8" id="KW-1185">Reference proteome</keyword>
<dbReference type="InterPro" id="IPR011047">
    <property type="entry name" value="Quinoprotein_ADH-like_sf"/>
</dbReference>
<dbReference type="InterPro" id="IPR002372">
    <property type="entry name" value="PQQ_rpt_dom"/>
</dbReference>
<feature type="domain" description="Pyrrolo-quinoline quinone repeat" evidence="6">
    <location>
        <begin position="191"/>
        <end position="332"/>
    </location>
</feature>